<protein>
    <submittedName>
        <fullName evidence="1">Uncharacterized protein</fullName>
    </submittedName>
</protein>
<evidence type="ECO:0000313" key="2">
    <source>
        <dbReference type="Proteomes" id="UP000196082"/>
    </source>
</evidence>
<reference evidence="1 2" key="1">
    <citation type="submission" date="2017-05" db="EMBL/GenBank/DDBJ databases">
        <title>Whole genome sequence of Pseudomonas putida isolate 1312 commercialized as a biostimulant.</title>
        <authorList>
            <person name="Crovadore J."/>
            <person name="Blanc P."/>
            <person name="Chablais R."/>
            <person name="Cochard B."/>
            <person name="Grizard D."/>
            <person name="Lefort F."/>
        </authorList>
    </citation>
    <scope>NUCLEOTIDE SEQUENCE [LARGE SCALE GENOMIC DNA]</scope>
    <source>
        <strain evidence="1 2">1312</strain>
    </source>
</reference>
<gene>
    <name evidence="1" type="ORF">B8W72_20525</name>
</gene>
<organism evidence="1 2">
    <name type="scientific">Pseudomonas putida</name>
    <name type="common">Arthrobacter siderocapsulatus</name>
    <dbReference type="NCBI Taxonomy" id="303"/>
    <lineage>
        <taxon>Bacteria</taxon>
        <taxon>Pseudomonadati</taxon>
        <taxon>Pseudomonadota</taxon>
        <taxon>Gammaproteobacteria</taxon>
        <taxon>Pseudomonadales</taxon>
        <taxon>Pseudomonadaceae</taxon>
        <taxon>Pseudomonas</taxon>
    </lineage>
</organism>
<dbReference type="Proteomes" id="UP000196082">
    <property type="component" value="Unassembled WGS sequence"/>
</dbReference>
<comment type="caution">
    <text evidence="1">The sequence shown here is derived from an EMBL/GenBank/DDBJ whole genome shotgun (WGS) entry which is preliminary data.</text>
</comment>
<sequence>MQVTCSKFEASSRQLDEAIGLLLADHDPLAVRTLAAAAFGLFADLVEHSKPDESWRSRLIQDSGLDKKQALAVIHNAQNFLKHADRDPLAELSFEESENEELIFIATLDCGELGGPLTTTMQAFQIWYLALNPGKLGADHDLTLRASTAFQNLPTQPRKEQLAAGWDFLQLMLEKFGRGSYQPRNAQL</sequence>
<name>A0A1Y3KQW6_PSEPU</name>
<proteinExistence type="predicted"/>
<dbReference type="EMBL" id="NFSB01000084">
    <property type="protein sequence ID" value="OUM28249.1"/>
    <property type="molecule type" value="Genomic_DNA"/>
</dbReference>
<evidence type="ECO:0000313" key="1">
    <source>
        <dbReference type="EMBL" id="OUM28249.1"/>
    </source>
</evidence>
<dbReference type="AlphaFoldDB" id="A0A1Y3KQW6"/>
<accession>A0A1Y3KQW6</accession>
<dbReference type="RefSeq" id="WP_086977646.1">
    <property type="nucleotide sequence ID" value="NZ_NFSB01000084.1"/>
</dbReference>